<feature type="transmembrane region" description="Helical" evidence="1">
    <location>
        <begin position="54"/>
        <end position="73"/>
    </location>
</feature>
<proteinExistence type="predicted"/>
<keyword evidence="1" id="KW-0812">Transmembrane</keyword>
<dbReference type="AlphaFoldDB" id="A0AAE4TWM4"/>
<sequence length="245" mass="26953">MKLEATTILKATARASFHILTNVVFFSLVGLTFNLVLLAFLFPEMKSFASGPGGMPIARAGGIGAVIALVVIVLELWPITLIVLCFAVVFPGLHFLYGKKRGIDKALYSFAVNENLELVSGYLSEKLETAIRKKAESDGSSGKNFSLAQQIRNLPYYLSKLEDLPSPFRFLVSRFSKKLKVDSLLNEVGSGIQDKENPSSEDLQKALRHSVEFLVRESVSPPSLSGWFYLCGIDLGVFLLLKAFL</sequence>
<dbReference type="Proteomes" id="UP000232122">
    <property type="component" value="Unassembled WGS sequence"/>
</dbReference>
<dbReference type="RefSeq" id="WP_243399527.1">
    <property type="nucleotide sequence ID" value="NZ_NPEF02000014.1"/>
</dbReference>
<dbReference type="EMBL" id="NPEF02000014">
    <property type="protein sequence ID" value="MDV6236483.1"/>
    <property type="molecule type" value="Genomic_DNA"/>
</dbReference>
<evidence type="ECO:0000313" key="2">
    <source>
        <dbReference type="EMBL" id="MDV6236483.1"/>
    </source>
</evidence>
<gene>
    <name evidence="2" type="ORF">CH379_012675</name>
</gene>
<accession>A0AAE4TWM4</accession>
<protein>
    <submittedName>
        <fullName evidence="2">Uncharacterized protein</fullName>
    </submittedName>
</protein>
<evidence type="ECO:0000313" key="3">
    <source>
        <dbReference type="Proteomes" id="UP000232122"/>
    </source>
</evidence>
<keyword evidence="1" id="KW-1133">Transmembrane helix</keyword>
<reference evidence="2 3" key="1">
    <citation type="journal article" date="2018" name="Microb. Genom.">
        <title>Deciphering the unexplored Leptospira diversity from soils uncovers genomic evolution to virulence.</title>
        <authorList>
            <person name="Thibeaux R."/>
            <person name="Iraola G."/>
            <person name="Ferres I."/>
            <person name="Bierque E."/>
            <person name="Girault D."/>
            <person name="Soupe-Gilbert M.E."/>
            <person name="Picardeau M."/>
            <person name="Goarant C."/>
        </authorList>
    </citation>
    <scope>NUCLEOTIDE SEQUENCE [LARGE SCALE GENOMIC DNA]</scope>
    <source>
        <strain evidence="2 3">ATI7-C-A5</strain>
    </source>
</reference>
<keyword evidence="3" id="KW-1185">Reference proteome</keyword>
<feature type="transmembrane region" description="Helical" evidence="1">
    <location>
        <begin position="79"/>
        <end position="97"/>
    </location>
</feature>
<organism evidence="2 3">
    <name type="scientific">Leptospira ellisii</name>
    <dbReference type="NCBI Taxonomy" id="2023197"/>
    <lineage>
        <taxon>Bacteria</taxon>
        <taxon>Pseudomonadati</taxon>
        <taxon>Spirochaetota</taxon>
        <taxon>Spirochaetia</taxon>
        <taxon>Leptospirales</taxon>
        <taxon>Leptospiraceae</taxon>
        <taxon>Leptospira</taxon>
    </lineage>
</organism>
<name>A0AAE4TWM4_9LEPT</name>
<comment type="caution">
    <text evidence="2">The sequence shown here is derived from an EMBL/GenBank/DDBJ whole genome shotgun (WGS) entry which is preliminary data.</text>
</comment>
<keyword evidence="1" id="KW-0472">Membrane</keyword>
<feature type="transmembrane region" description="Helical" evidence="1">
    <location>
        <begin position="19"/>
        <end position="42"/>
    </location>
</feature>
<evidence type="ECO:0000256" key="1">
    <source>
        <dbReference type="SAM" id="Phobius"/>
    </source>
</evidence>